<dbReference type="EMBL" id="CAJNOQ010000512">
    <property type="protein sequence ID" value="CAF0809851.1"/>
    <property type="molecule type" value="Genomic_DNA"/>
</dbReference>
<dbReference type="PROSITE" id="PS51450">
    <property type="entry name" value="LRR"/>
    <property type="match status" value="2"/>
</dbReference>
<evidence type="ECO:0000313" key="7">
    <source>
        <dbReference type="Proteomes" id="UP000663829"/>
    </source>
</evidence>
<dbReference type="PANTHER" id="PTHR48051">
    <property type="match status" value="1"/>
</dbReference>
<accession>A0A813TET3</accession>
<sequence length="448" mass="52128">MPFEKNRFTKTEFIDGEDEEDDYYAKFKFSTSSYVSSSSAPSQKTKTDNSTATKTVRQQTSHGQSALDSAIICALKSHPKTFRFTQKKLTEVSNTIQHLSICQIRELDLYGNYLTELPNEIQLLQSIESCNLDQANYRLVMNLVHNLTLILGNNKFEQFPFVISSLTKLSKLLLYRNNLKDLSPKACVYLTNLRILNLNYNFITQLPIEIGYLKQLEIFSIEHNQLQELPREIGSCTKLLELYLGYNQLKKLPLEIGYLTELQRLILHRNRLLELPESITNIKHSLKHLDVAANELRIFPSKFHSLNLNEFHYENNPLLVRAPIHSVQEQEILNLKELCARQTMRELRYTSSTVPANETYARQQKLRDEIQQSKRAKEILMQCTECQFCHNYFLNTWLECVEYLDVRKTFKNIHNSTTTANIVPQRVLLCSYECFNSPGHEYFGVAFP</sequence>
<comment type="caution">
    <text evidence="5">The sequence shown here is derived from an EMBL/GenBank/DDBJ whole genome shotgun (WGS) entry which is preliminary data.</text>
</comment>
<evidence type="ECO:0000313" key="6">
    <source>
        <dbReference type="EMBL" id="CAF3595431.1"/>
    </source>
</evidence>
<dbReference type="SMART" id="SM00369">
    <property type="entry name" value="LRR_TYP"/>
    <property type="match status" value="7"/>
</dbReference>
<protein>
    <recommendedName>
        <fullName evidence="4">Disease resistance R13L4/SHOC-2-like LRR domain-containing protein</fullName>
    </recommendedName>
</protein>
<dbReference type="InterPro" id="IPR032675">
    <property type="entry name" value="LRR_dom_sf"/>
</dbReference>
<feature type="region of interest" description="Disordered" evidence="3">
    <location>
        <begin position="32"/>
        <end position="62"/>
    </location>
</feature>
<dbReference type="EMBL" id="CAJOBC010000512">
    <property type="protein sequence ID" value="CAF3595431.1"/>
    <property type="molecule type" value="Genomic_DNA"/>
</dbReference>
<evidence type="ECO:0000313" key="5">
    <source>
        <dbReference type="EMBL" id="CAF0809851.1"/>
    </source>
</evidence>
<dbReference type="AlphaFoldDB" id="A0A813TET3"/>
<dbReference type="Gene3D" id="3.80.10.10">
    <property type="entry name" value="Ribonuclease Inhibitor"/>
    <property type="match status" value="2"/>
</dbReference>
<dbReference type="GO" id="GO:0005737">
    <property type="term" value="C:cytoplasm"/>
    <property type="evidence" value="ECO:0007669"/>
    <property type="project" value="TreeGrafter"/>
</dbReference>
<keyword evidence="2" id="KW-0677">Repeat</keyword>
<dbReference type="PANTHER" id="PTHR48051:SF1">
    <property type="entry name" value="RAS SUPPRESSOR PROTEIN 1"/>
    <property type="match status" value="1"/>
</dbReference>
<dbReference type="Pfam" id="PF00560">
    <property type="entry name" value="LRR_1"/>
    <property type="match status" value="1"/>
</dbReference>
<dbReference type="OrthoDB" id="660555at2759"/>
<evidence type="ECO:0000256" key="2">
    <source>
        <dbReference type="ARBA" id="ARBA00022737"/>
    </source>
</evidence>
<dbReference type="InterPro" id="IPR003591">
    <property type="entry name" value="Leu-rich_rpt_typical-subtyp"/>
</dbReference>
<keyword evidence="7" id="KW-1185">Reference proteome</keyword>
<dbReference type="InterPro" id="IPR055414">
    <property type="entry name" value="LRR_R13L4/SHOC2-like"/>
</dbReference>
<feature type="compositionally biased region" description="Low complexity" evidence="3">
    <location>
        <begin position="32"/>
        <end position="42"/>
    </location>
</feature>
<evidence type="ECO:0000256" key="1">
    <source>
        <dbReference type="ARBA" id="ARBA00022614"/>
    </source>
</evidence>
<evidence type="ECO:0000256" key="3">
    <source>
        <dbReference type="SAM" id="MobiDB-lite"/>
    </source>
</evidence>
<dbReference type="Proteomes" id="UP000663829">
    <property type="component" value="Unassembled WGS sequence"/>
</dbReference>
<dbReference type="Pfam" id="PF23598">
    <property type="entry name" value="LRR_14"/>
    <property type="match status" value="1"/>
</dbReference>
<proteinExistence type="predicted"/>
<gene>
    <name evidence="5" type="ORF">GPM918_LOCUS3970</name>
    <name evidence="6" type="ORF">SRO942_LOCUS3970</name>
</gene>
<name>A0A813TET3_9BILA</name>
<organism evidence="5 7">
    <name type="scientific">Didymodactylos carnosus</name>
    <dbReference type="NCBI Taxonomy" id="1234261"/>
    <lineage>
        <taxon>Eukaryota</taxon>
        <taxon>Metazoa</taxon>
        <taxon>Spiralia</taxon>
        <taxon>Gnathifera</taxon>
        <taxon>Rotifera</taxon>
        <taxon>Eurotatoria</taxon>
        <taxon>Bdelloidea</taxon>
        <taxon>Philodinida</taxon>
        <taxon>Philodinidae</taxon>
        <taxon>Didymodactylos</taxon>
    </lineage>
</organism>
<feature type="compositionally biased region" description="Polar residues" evidence="3">
    <location>
        <begin position="48"/>
        <end position="62"/>
    </location>
</feature>
<evidence type="ECO:0000259" key="4">
    <source>
        <dbReference type="Pfam" id="PF23598"/>
    </source>
</evidence>
<dbReference type="Proteomes" id="UP000681722">
    <property type="component" value="Unassembled WGS sequence"/>
</dbReference>
<keyword evidence="1" id="KW-0433">Leucine-rich repeat</keyword>
<dbReference type="InterPro" id="IPR001611">
    <property type="entry name" value="Leu-rich_rpt"/>
</dbReference>
<dbReference type="SUPFAM" id="SSF52058">
    <property type="entry name" value="L domain-like"/>
    <property type="match status" value="1"/>
</dbReference>
<reference evidence="5" key="1">
    <citation type="submission" date="2021-02" db="EMBL/GenBank/DDBJ databases">
        <authorList>
            <person name="Nowell W R."/>
        </authorList>
    </citation>
    <scope>NUCLEOTIDE SEQUENCE</scope>
</reference>
<feature type="domain" description="Disease resistance R13L4/SHOC-2-like LRR" evidence="4">
    <location>
        <begin position="179"/>
        <end position="265"/>
    </location>
</feature>
<dbReference type="InterPro" id="IPR050216">
    <property type="entry name" value="LRR_domain-containing"/>
</dbReference>